<evidence type="ECO:0000256" key="8">
    <source>
        <dbReference type="ARBA" id="ARBA00022967"/>
    </source>
</evidence>
<dbReference type="EMBL" id="JAEAGR010000003">
    <property type="protein sequence ID" value="MBH1940238.1"/>
    <property type="molecule type" value="Genomic_DNA"/>
</dbReference>
<dbReference type="GO" id="GO:0005524">
    <property type="term" value="F:ATP binding"/>
    <property type="evidence" value="ECO:0007669"/>
    <property type="project" value="UniProtKB-UniRule"/>
</dbReference>
<dbReference type="InterPro" id="IPR001757">
    <property type="entry name" value="P_typ_ATPase"/>
</dbReference>
<dbReference type="Pfam" id="PF00122">
    <property type="entry name" value="E1-E2_ATPase"/>
    <property type="match status" value="1"/>
</dbReference>
<feature type="domain" description="HMA" evidence="14">
    <location>
        <begin position="3"/>
        <end position="67"/>
    </location>
</feature>
<dbReference type="Pfam" id="PF00702">
    <property type="entry name" value="Hydrolase"/>
    <property type="match status" value="1"/>
</dbReference>
<keyword evidence="7 13" id="KW-0067">ATP-binding</keyword>
<evidence type="ECO:0000256" key="3">
    <source>
        <dbReference type="ARBA" id="ARBA00022539"/>
    </source>
</evidence>
<dbReference type="SFLD" id="SFLDG00002">
    <property type="entry name" value="C1.7:_P-type_atpase_like"/>
    <property type="match status" value="1"/>
</dbReference>
<dbReference type="PRINTS" id="PR00119">
    <property type="entry name" value="CATATPASE"/>
</dbReference>
<dbReference type="Gene3D" id="3.40.50.1000">
    <property type="entry name" value="HAD superfamily/HAD-like"/>
    <property type="match status" value="1"/>
</dbReference>
<keyword evidence="13" id="KW-1003">Cell membrane</keyword>
<dbReference type="SUPFAM" id="SSF81665">
    <property type="entry name" value="Calcium ATPase, transmembrane domain M"/>
    <property type="match status" value="1"/>
</dbReference>
<dbReference type="Gene3D" id="2.70.150.10">
    <property type="entry name" value="Calcium-transporting ATPase, cytoplasmic transduction domain A"/>
    <property type="match status" value="1"/>
</dbReference>
<dbReference type="GO" id="GO:0046872">
    <property type="term" value="F:metal ion binding"/>
    <property type="evidence" value="ECO:0007669"/>
    <property type="project" value="UniProtKB-KW"/>
</dbReference>
<feature type="transmembrane region" description="Helical" evidence="13">
    <location>
        <begin position="177"/>
        <end position="195"/>
    </location>
</feature>
<dbReference type="PANTHER" id="PTHR48085:SF5">
    <property type="entry name" value="CADMIUM_ZINC-TRANSPORTING ATPASE HMA4-RELATED"/>
    <property type="match status" value="1"/>
</dbReference>
<evidence type="ECO:0000256" key="2">
    <source>
        <dbReference type="ARBA" id="ARBA00006024"/>
    </source>
</evidence>
<dbReference type="PRINTS" id="PR00941">
    <property type="entry name" value="CDATPASE"/>
</dbReference>
<evidence type="ECO:0000256" key="6">
    <source>
        <dbReference type="ARBA" id="ARBA00022741"/>
    </source>
</evidence>
<name>A0A8J7L2B5_9FIRM</name>
<keyword evidence="8" id="KW-1278">Translocase</keyword>
<dbReference type="PROSITE" id="PS00154">
    <property type="entry name" value="ATPASE_E1_E2"/>
    <property type="match status" value="1"/>
</dbReference>
<dbReference type="InterPro" id="IPR036163">
    <property type="entry name" value="HMA_dom_sf"/>
</dbReference>
<dbReference type="Pfam" id="PF00403">
    <property type="entry name" value="HMA"/>
    <property type="match status" value="1"/>
</dbReference>
<evidence type="ECO:0000313" key="16">
    <source>
        <dbReference type="Proteomes" id="UP000623269"/>
    </source>
</evidence>
<dbReference type="InterPro" id="IPR027256">
    <property type="entry name" value="P-typ_ATPase_IB"/>
</dbReference>
<dbReference type="InterPro" id="IPR044492">
    <property type="entry name" value="P_typ_ATPase_HD_dom"/>
</dbReference>
<feature type="transmembrane region" description="Helical" evidence="13">
    <location>
        <begin position="354"/>
        <end position="379"/>
    </location>
</feature>
<dbReference type="GO" id="GO:0016887">
    <property type="term" value="F:ATP hydrolysis activity"/>
    <property type="evidence" value="ECO:0007669"/>
    <property type="project" value="InterPro"/>
</dbReference>
<comment type="catalytic activity">
    <reaction evidence="12">
        <text>Cd(2+)(in) + ATP + H2O = Cd(2+)(out) + ADP + phosphate + H(+)</text>
        <dbReference type="Rhea" id="RHEA:12132"/>
        <dbReference type="ChEBI" id="CHEBI:15377"/>
        <dbReference type="ChEBI" id="CHEBI:15378"/>
        <dbReference type="ChEBI" id="CHEBI:30616"/>
        <dbReference type="ChEBI" id="CHEBI:43474"/>
        <dbReference type="ChEBI" id="CHEBI:48775"/>
        <dbReference type="ChEBI" id="CHEBI:456216"/>
        <dbReference type="EC" id="7.2.2.21"/>
    </reaction>
</comment>
<keyword evidence="5 13" id="KW-0479">Metal-binding</keyword>
<dbReference type="InterPro" id="IPR059000">
    <property type="entry name" value="ATPase_P-type_domA"/>
</dbReference>
<dbReference type="Gene3D" id="3.40.1110.10">
    <property type="entry name" value="Calcium-transporting ATPase, cytoplasmic domain N"/>
    <property type="match status" value="1"/>
</dbReference>
<dbReference type="InterPro" id="IPR023214">
    <property type="entry name" value="HAD_sf"/>
</dbReference>
<dbReference type="EC" id="7.2.2.21" evidence="11"/>
<keyword evidence="9 13" id="KW-1133">Transmembrane helix</keyword>
<dbReference type="SFLD" id="SFLDS00003">
    <property type="entry name" value="Haloacid_Dehalogenase"/>
    <property type="match status" value="1"/>
</dbReference>
<evidence type="ECO:0000259" key="14">
    <source>
        <dbReference type="PROSITE" id="PS50846"/>
    </source>
</evidence>
<comment type="caution">
    <text evidence="15">The sequence shown here is derived from an EMBL/GenBank/DDBJ whole genome shotgun (WGS) entry which is preliminary data.</text>
</comment>
<keyword evidence="4 13" id="KW-0812">Transmembrane</keyword>
<evidence type="ECO:0000256" key="11">
    <source>
        <dbReference type="ARBA" id="ARBA00039103"/>
    </source>
</evidence>
<keyword evidence="10 13" id="KW-0472">Membrane</keyword>
<dbReference type="RefSeq" id="WP_197660454.1">
    <property type="nucleotide sequence ID" value="NZ_JAEAGR010000003.1"/>
</dbReference>
<dbReference type="NCBIfam" id="TIGR01525">
    <property type="entry name" value="ATPase-IB_hvy"/>
    <property type="match status" value="1"/>
</dbReference>
<dbReference type="InterPro" id="IPR008250">
    <property type="entry name" value="ATPase_P-typ_transduc_dom_A_sf"/>
</dbReference>
<dbReference type="Proteomes" id="UP000623269">
    <property type="component" value="Unassembled WGS sequence"/>
</dbReference>
<gene>
    <name evidence="15" type="ORF">I5677_04920</name>
</gene>
<evidence type="ECO:0000313" key="15">
    <source>
        <dbReference type="EMBL" id="MBH1940238.1"/>
    </source>
</evidence>
<evidence type="ECO:0000256" key="13">
    <source>
        <dbReference type="RuleBase" id="RU362081"/>
    </source>
</evidence>
<dbReference type="InterPro" id="IPR036412">
    <property type="entry name" value="HAD-like_sf"/>
</dbReference>
<dbReference type="Gene3D" id="3.30.70.100">
    <property type="match status" value="1"/>
</dbReference>
<dbReference type="SUPFAM" id="SSF56784">
    <property type="entry name" value="HAD-like"/>
    <property type="match status" value="1"/>
</dbReference>
<organism evidence="15 16">
    <name type="scientific">Mobilitalea sibirica</name>
    <dbReference type="NCBI Taxonomy" id="1462919"/>
    <lineage>
        <taxon>Bacteria</taxon>
        <taxon>Bacillati</taxon>
        <taxon>Bacillota</taxon>
        <taxon>Clostridia</taxon>
        <taxon>Lachnospirales</taxon>
        <taxon>Lachnospiraceae</taxon>
        <taxon>Mobilitalea</taxon>
    </lineage>
</organism>
<reference evidence="15" key="1">
    <citation type="submission" date="2020-12" db="EMBL/GenBank/DDBJ databases">
        <title>M. sibirica DSM 26468T genome.</title>
        <authorList>
            <person name="Thieme N."/>
            <person name="Rettenmaier R."/>
            <person name="Zverlov V."/>
            <person name="Liebl W."/>
        </authorList>
    </citation>
    <scope>NUCLEOTIDE SEQUENCE</scope>
    <source>
        <strain evidence="15">DSM 26468</strain>
    </source>
</reference>
<evidence type="ECO:0000256" key="12">
    <source>
        <dbReference type="ARBA" id="ARBA00049338"/>
    </source>
</evidence>
<evidence type="ECO:0000256" key="9">
    <source>
        <dbReference type="ARBA" id="ARBA00022989"/>
    </source>
</evidence>
<comment type="subcellular location">
    <subcellularLocation>
        <location evidence="1">Cell membrane</location>
        <topology evidence="1">Multi-pass membrane protein</topology>
    </subcellularLocation>
</comment>
<dbReference type="InterPro" id="IPR006121">
    <property type="entry name" value="HMA_dom"/>
</dbReference>
<evidence type="ECO:0000256" key="1">
    <source>
        <dbReference type="ARBA" id="ARBA00004651"/>
    </source>
</evidence>
<feature type="transmembrane region" description="Helical" evidence="13">
    <location>
        <begin position="674"/>
        <end position="694"/>
    </location>
</feature>
<protein>
    <recommendedName>
        <fullName evidence="11">Cd(2+)-exporting ATPase</fullName>
        <ecNumber evidence="11">7.2.2.21</ecNumber>
    </recommendedName>
</protein>
<feature type="transmembrane region" description="Helical" evidence="13">
    <location>
        <begin position="327"/>
        <end position="348"/>
    </location>
</feature>
<evidence type="ECO:0000256" key="10">
    <source>
        <dbReference type="ARBA" id="ARBA00023136"/>
    </source>
</evidence>
<dbReference type="AlphaFoldDB" id="A0A8J7L2B5"/>
<keyword evidence="6 13" id="KW-0547">Nucleotide-binding</keyword>
<dbReference type="SUPFAM" id="SSF81653">
    <property type="entry name" value="Calcium ATPase, transduction domain A"/>
    <property type="match status" value="1"/>
</dbReference>
<dbReference type="GO" id="GO:0005886">
    <property type="term" value="C:plasma membrane"/>
    <property type="evidence" value="ECO:0007669"/>
    <property type="project" value="UniProtKB-SubCell"/>
</dbReference>
<dbReference type="CDD" id="cd00371">
    <property type="entry name" value="HMA"/>
    <property type="match status" value="1"/>
</dbReference>
<sequence length="725" mass="79209">MDHKMEFILDGLCCPNCASKIEDEVGRLPEISEVSLNLINNKLSFNAKDDKNADITEKIKKIVKSHEPSIKVKQLQNRMSGAKATEHNHEHNSAVDDSVWPFVLRLGLALLLTTVFSYLDVVPEIKNAAFAVAYLLSGYEILVTSARNIKRGQIFDENFLMGIASLGAFFIGEQVEAITVLVFYGIGELFQDMAVRRSKKNIAGLMDIRPDYANLVNGGNTQVVSPDKVKVGDIILVKPGERIPLDGIVIKGSSFVDTRALTGESIPIEVLKHDEVLSGTVNTSGVLEIKVTKPFGESTVTKILELVQNAGSKKAHSEKFITKFARYYTPIVVFTAVGVALFPPLFGFGSYATWIYRALSFLIISCPCALVISIPISFFGGIGGAARHGILIKGGNYLDALNHIDTIVFDKTGTLTKGVFEVSKVYPVKGVSESELIHLAALAEGQSTHPIAKSIISYYEKRKCKDKSGDIFSNTNLRSEDLSVEQITERAGYGIIAKTSVGTIYAGNEKLMKEYSITPAIPYKAGSIIHVAFNQKYMGYILISDEIKSNVKESMKHLKQFGIKRTVMLTGDQRKRAEEIARLAGIDEFASELLPQDKVEKFQQYKEHIADKSKIVFIGDGINDAPVLAGADIGIAMGGIGSDAAIEAADMVIMNDDIGKIVTAIKIARKTRRIVAQNIVFALGFKLAIMVLAFLGITSIWFAIFADVGVALLALLNAMRVLRTK</sequence>
<accession>A0A8J7L2B5</accession>
<evidence type="ECO:0000256" key="7">
    <source>
        <dbReference type="ARBA" id="ARBA00022840"/>
    </source>
</evidence>
<keyword evidence="3" id="KW-0104">Cadmium</keyword>
<dbReference type="InterPro" id="IPR018303">
    <property type="entry name" value="ATPase_P-typ_P_site"/>
</dbReference>
<feature type="transmembrane region" description="Helical" evidence="13">
    <location>
        <begin position="700"/>
        <end position="719"/>
    </location>
</feature>
<comment type="similarity">
    <text evidence="2 13">Belongs to the cation transport ATPase (P-type) (TC 3.A.3) family. Type IB subfamily.</text>
</comment>
<dbReference type="PANTHER" id="PTHR48085">
    <property type="entry name" value="CADMIUM/ZINC-TRANSPORTING ATPASE HMA2-RELATED"/>
    <property type="match status" value="1"/>
</dbReference>
<keyword evidence="16" id="KW-1185">Reference proteome</keyword>
<evidence type="ECO:0000256" key="5">
    <source>
        <dbReference type="ARBA" id="ARBA00022723"/>
    </source>
</evidence>
<dbReference type="InterPro" id="IPR023298">
    <property type="entry name" value="ATPase_P-typ_TM_dom_sf"/>
</dbReference>
<dbReference type="GO" id="GO:0008551">
    <property type="term" value="F:P-type cadmium transporter activity"/>
    <property type="evidence" value="ECO:0007669"/>
    <property type="project" value="UniProtKB-EC"/>
</dbReference>
<dbReference type="SUPFAM" id="SSF55008">
    <property type="entry name" value="HMA, heavy metal-associated domain"/>
    <property type="match status" value="1"/>
</dbReference>
<proteinExistence type="inferred from homology"/>
<dbReference type="SFLD" id="SFLDF00027">
    <property type="entry name" value="p-type_atpase"/>
    <property type="match status" value="1"/>
</dbReference>
<dbReference type="InterPro" id="IPR023299">
    <property type="entry name" value="ATPase_P-typ_cyto_dom_N"/>
</dbReference>
<dbReference type="NCBIfam" id="TIGR01494">
    <property type="entry name" value="ATPase_P-type"/>
    <property type="match status" value="2"/>
</dbReference>
<dbReference type="PROSITE" id="PS50846">
    <property type="entry name" value="HMA_2"/>
    <property type="match status" value="1"/>
</dbReference>
<evidence type="ECO:0000256" key="4">
    <source>
        <dbReference type="ARBA" id="ARBA00022692"/>
    </source>
</evidence>
<dbReference type="InterPro" id="IPR051014">
    <property type="entry name" value="Cation_Transport_ATPase_IB"/>
</dbReference>
<dbReference type="FunFam" id="2.70.150.10:FF:000002">
    <property type="entry name" value="Copper-transporting ATPase 1, putative"/>
    <property type="match status" value="1"/>
</dbReference>